<name>A0A1I0HBI4_9ACTN</name>
<dbReference type="AlphaFoldDB" id="A0A1I0HBI4"/>
<evidence type="ECO:0000256" key="1">
    <source>
        <dbReference type="SAM" id="MobiDB-lite"/>
    </source>
</evidence>
<evidence type="ECO:0000313" key="2">
    <source>
        <dbReference type="EMBL" id="SET81040.1"/>
    </source>
</evidence>
<feature type="region of interest" description="Disordered" evidence="1">
    <location>
        <begin position="1"/>
        <end position="35"/>
    </location>
</feature>
<dbReference type="EMBL" id="FOIE01000008">
    <property type="protein sequence ID" value="SET81040.1"/>
    <property type="molecule type" value="Genomic_DNA"/>
</dbReference>
<sequence>MAYARRRSPHDRWSSHVRVRSKVPDSGRPAQEDGSIDVAPRARVLAPCACAGAFLVSGVC</sequence>
<evidence type="ECO:0000313" key="3">
    <source>
        <dbReference type="Proteomes" id="UP000198507"/>
    </source>
</evidence>
<keyword evidence="3" id="KW-1185">Reference proteome</keyword>
<feature type="compositionally biased region" description="Basic residues" evidence="1">
    <location>
        <begin position="1"/>
        <end position="21"/>
    </location>
</feature>
<protein>
    <submittedName>
        <fullName evidence="2">Uncharacterized protein</fullName>
    </submittedName>
</protein>
<dbReference type="Proteomes" id="UP000198507">
    <property type="component" value="Unassembled WGS sequence"/>
</dbReference>
<organism evidence="2 3">
    <name type="scientific">Geodermatophilus poikilotrophus</name>
    <dbReference type="NCBI Taxonomy" id="1333667"/>
    <lineage>
        <taxon>Bacteria</taxon>
        <taxon>Bacillati</taxon>
        <taxon>Actinomycetota</taxon>
        <taxon>Actinomycetes</taxon>
        <taxon>Geodermatophilales</taxon>
        <taxon>Geodermatophilaceae</taxon>
        <taxon>Geodermatophilus</taxon>
    </lineage>
</organism>
<accession>A0A1I0HBI4</accession>
<gene>
    <name evidence="2" type="ORF">SAMN04488546_3746</name>
</gene>
<proteinExistence type="predicted"/>
<reference evidence="3" key="1">
    <citation type="submission" date="2016-10" db="EMBL/GenBank/DDBJ databases">
        <authorList>
            <person name="Varghese N."/>
            <person name="Submissions S."/>
        </authorList>
    </citation>
    <scope>NUCLEOTIDE SEQUENCE [LARGE SCALE GENOMIC DNA]</scope>
    <source>
        <strain evidence="3">DSM 44209</strain>
    </source>
</reference>